<dbReference type="Proteomes" id="UP000003704">
    <property type="component" value="Unassembled WGS sequence"/>
</dbReference>
<proteinExistence type="inferred from homology"/>
<protein>
    <recommendedName>
        <fullName evidence="2">Negative regulator of flagellin synthesis</fullName>
    </recommendedName>
    <alternativeName>
        <fullName evidence="8">Anti-sigma-28 factor</fullName>
    </alternativeName>
</protein>
<evidence type="ECO:0000259" key="9">
    <source>
        <dbReference type="Pfam" id="PF04316"/>
    </source>
</evidence>
<evidence type="ECO:0000256" key="1">
    <source>
        <dbReference type="ARBA" id="ARBA00005322"/>
    </source>
</evidence>
<dbReference type="Pfam" id="PF04316">
    <property type="entry name" value="FlgM"/>
    <property type="match status" value="1"/>
</dbReference>
<keyword evidence="3" id="KW-0678">Repressor</keyword>
<reference evidence="10 11" key="1">
    <citation type="journal article" date="2012" name="J. Bacteriol.">
        <title>Genome Sequence of n-Alkane-Degrading Hydrocarboniphaga effusa Strain AP103T (ATCC BAA-332T).</title>
        <authorList>
            <person name="Chang H.K."/>
            <person name="Zylstra G.J."/>
            <person name="Chae J.C."/>
        </authorList>
    </citation>
    <scope>NUCLEOTIDE SEQUENCE [LARGE SCALE GENOMIC DNA]</scope>
    <source>
        <strain evidence="10 11">AP103</strain>
    </source>
</reference>
<comment type="function">
    <text evidence="7">Responsible for the coupling of flagellin expression to flagellar assembly by preventing expression of the flagellin genes when a component of the middle class of proteins is defective. It negatively regulates flagellar genes by inhibiting the activity of FliA by directly binding to FliA.</text>
</comment>
<evidence type="ECO:0000256" key="3">
    <source>
        <dbReference type="ARBA" id="ARBA00022491"/>
    </source>
</evidence>
<name>I7ZBQ5_9GAMM</name>
<dbReference type="InterPro" id="IPR007412">
    <property type="entry name" value="FlgM"/>
</dbReference>
<keyword evidence="6" id="KW-0804">Transcription</keyword>
<evidence type="ECO:0000256" key="2">
    <source>
        <dbReference type="ARBA" id="ARBA00017823"/>
    </source>
</evidence>
<keyword evidence="11" id="KW-1185">Reference proteome</keyword>
<evidence type="ECO:0000256" key="7">
    <source>
        <dbReference type="ARBA" id="ARBA00024739"/>
    </source>
</evidence>
<comment type="similarity">
    <text evidence="1">Belongs to the FlgM family.</text>
</comment>
<dbReference type="GO" id="GO:0045892">
    <property type="term" value="P:negative regulation of DNA-templated transcription"/>
    <property type="evidence" value="ECO:0007669"/>
    <property type="project" value="InterPro"/>
</dbReference>
<dbReference type="SUPFAM" id="SSF101498">
    <property type="entry name" value="Anti-sigma factor FlgM"/>
    <property type="match status" value="1"/>
</dbReference>
<evidence type="ECO:0000256" key="4">
    <source>
        <dbReference type="ARBA" id="ARBA00022795"/>
    </source>
</evidence>
<dbReference type="NCBIfam" id="TIGR03824">
    <property type="entry name" value="FlgM_jcvi"/>
    <property type="match status" value="1"/>
</dbReference>
<keyword evidence="5" id="KW-0805">Transcription regulation</keyword>
<evidence type="ECO:0000256" key="8">
    <source>
        <dbReference type="ARBA" id="ARBA00030117"/>
    </source>
</evidence>
<evidence type="ECO:0000256" key="5">
    <source>
        <dbReference type="ARBA" id="ARBA00023015"/>
    </source>
</evidence>
<sequence>MQLQSLEKSIGGEPAFDSQRVAALRAAIAEGRYQADPERIASKMLGSNPPLA</sequence>
<organism evidence="10 11">
    <name type="scientific">Hydrocarboniphaga effusa AP103</name>
    <dbReference type="NCBI Taxonomy" id="1172194"/>
    <lineage>
        <taxon>Bacteria</taxon>
        <taxon>Pseudomonadati</taxon>
        <taxon>Pseudomonadota</taxon>
        <taxon>Gammaproteobacteria</taxon>
        <taxon>Nevskiales</taxon>
        <taxon>Nevskiaceae</taxon>
        <taxon>Hydrocarboniphaga</taxon>
    </lineage>
</organism>
<evidence type="ECO:0000313" key="10">
    <source>
        <dbReference type="EMBL" id="EIT69314.1"/>
    </source>
</evidence>
<dbReference type="InterPro" id="IPR031316">
    <property type="entry name" value="FlgM_C"/>
</dbReference>
<feature type="domain" description="Anti-sigma-28 factor FlgM C-terminal" evidence="9">
    <location>
        <begin position="2"/>
        <end position="45"/>
    </location>
</feature>
<dbReference type="EMBL" id="AKGD01000002">
    <property type="protein sequence ID" value="EIT69314.1"/>
    <property type="molecule type" value="Genomic_DNA"/>
</dbReference>
<dbReference type="AlphaFoldDB" id="I7ZBQ5"/>
<evidence type="ECO:0000313" key="11">
    <source>
        <dbReference type="Proteomes" id="UP000003704"/>
    </source>
</evidence>
<gene>
    <name evidence="10" type="ORF">WQQ_28960</name>
</gene>
<dbReference type="InterPro" id="IPR035890">
    <property type="entry name" value="Anti-sigma-28_factor_FlgM_sf"/>
</dbReference>
<dbReference type="GO" id="GO:0044781">
    <property type="term" value="P:bacterial-type flagellum organization"/>
    <property type="evidence" value="ECO:0007669"/>
    <property type="project" value="UniProtKB-KW"/>
</dbReference>
<dbReference type="STRING" id="1172194.WQQ_28960"/>
<evidence type="ECO:0000256" key="6">
    <source>
        <dbReference type="ARBA" id="ARBA00023163"/>
    </source>
</evidence>
<keyword evidence="4" id="KW-1005">Bacterial flagellum biogenesis</keyword>
<comment type="caution">
    <text evidence="10">The sequence shown here is derived from an EMBL/GenBank/DDBJ whole genome shotgun (WGS) entry which is preliminary data.</text>
</comment>
<accession>I7ZBQ5</accession>